<protein>
    <submittedName>
        <fullName evidence="1">Uncharacterized protein</fullName>
    </submittedName>
</protein>
<name>A0A1J3K531_NOCCA</name>
<proteinExistence type="predicted"/>
<gene>
    <name evidence="1" type="ORF">MP_TR4917_c3_g1_i1_g.13272</name>
</gene>
<sequence length="74" mass="8753">MYNKSFYLEKISHRKSFDCLVISSCLATLGYVLESVFSSNNGRFTGRFYVFRSSHMHRWRQNLFLNGHCFTSTQ</sequence>
<dbReference type="EMBL" id="GEVM01006422">
    <property type="protein sequence ID" value="JAU99516.1"/>
    <property type="molecule type" value="Transcribed_RNA"/>
</dbReference>
<evidence type="ECO:0000313" key="1">
    <source>
        <dbReference type="EMBL" id="JAU99516.1"/>
    </source>
</evidence>
<organism evidence="1">
    <name type="scientific">Noccaea caerulescens</name>
    <name type="common">Alpine penny-cress</name>
    <name type="synonym">Thlaspi caerulescens</name>
    <dbReference type="NCBI Taxonomy" id="107243"/>
    <lineage>
        <taxon>Eukaryota</taxon>
        <taxon>Viridiplantae</taxon>
        <taxon>Streptophyta</taxon>
        <taxon>Embryophyta</taxon>
        <taxon>Tracheophyta</taxon>
        <taxon>Spermatophyta</taxon>
        <taxon>Magnoliopsida</taxon>
        <taxon>eudicotyledons</taxon>
        <taxon>Gunneridae</taxon>
        <taxon>Pentapetalae</taxon>
        <taxon>rosids</taxon>
        <taxon>malvids</taxon>
        <taxon>Brassicales</taxon>
        <taxon>Brassicaceae</taxon>
        <taxon>Coluteocarpeae</taxon>
        <taxon>Noccaea</taxon>
    </lineage>
</organism>
<reference evidence="1" key="1">
    <citation type="submission" date="2016-07" db="EMBL/GenBank/DDBJ databases">
        <title>De novo transcriptome assembly of four accessions of the metal hyperaccumulator plant Noccaea caerulescens.</title>
        <authorList>
            <person name="Blande D."/>
            <person name="Halimaa P."/>
            <person name="Tervahauta A.I."/>
            <person name="Aarts M.G."/>
            <person name="Karenlampi S.O."/>
        </authorList>
    </citation>
    <scope>NUCLEOTIDE SEQUENCE</scope>
</reference>
<accession>A0A1J3K531</accession>
<dbReference type="AlphaFoldDB" id="A0A1J3K531"/>